<dbReference type="PANTHER" id="PTHR48081:SF33">
    <property type="entry name" value="KYNURENINE FORMAMIDASE"/>
    <property type="match status" value="1"/>
</dbReference>
<evidence type="ECO:0000256" key="1">
    <source>
        <dbReference type="ARBA" id="ARBA00022801"/>
    </source>
</evidence>
<evidence type="ECO:0000259" key="2">
    <source>
        <dbReference type="Pfam" id="PF07859"/>
    </source>
</evidence>
<dbReference type="SUPFAM" id="SSF53474">
    <property type="entry name" value="alpha/beta-Hydrolases"/>
    <property type="match status" value="1"/>
</dbReference>
<dbReference type="InterPro" id="IPR050300">
    <property type="entry name" value="GDXG_lipolytic_enzyme"/>
</dbReference>
<organism evidence="3 4">
    <name type="scientific">Sphaerisporangium album</name>
    <dbReference type="NCBI Taxonomy" id="509200"/>
    <lineage>
        <taxon>Bacteria</taxon>
        <taxon>Bacillati</taxon>
        <taxon>Actinomycetota</taxon>
        <taxon>Actinomycetes</taxon>
        <taxon>Streptosporangiales</taxon>
        <taxon>Streptosporangiaceae</taxon>
        <taxon>Sphaerisporangium</taxon>
    </lineage>
</organism>
<dbReference type="InterPro" id="IPR013094">
    <property type="entry name" value="AB_hydrolase_3"/>
</dbReference>
<feature type="domain" description="Alpha/beta hydrolase fold-3" evidence="2">
    <location>
        <begin position="30"/>
        <end position="135"/>
    </location>
</feature>
<proteinExistence type="predicted"/>
<keyword evidence="4" id="KW-1185">Reference proteome</keyword>
<protein>
    <submittedName>
        <fullName evidence="3">Alpha/beta hydrolase</fullName>
    </submittedName>
</protein>
<name>A0A367FM19_9ACTN</name>
<dbReference type="OrthoDB" id="9803828at2"/>
<dbReference type="GO" id="GO:0016787">
    <property type="term" value="F:hydrolase activity"/>
    <property type="evidence" value="ECO:0007669"/>
    <property type="project" value="UniProtKB-KW"/>
</dbReference>
<dbReference type="Proteomes" id="UP000253094">
    <property type="component" value="Unassembled WGS sequence"/>
</dbReference>
<dbReference type="Pfam" id="PF07859">
    <property type="entry name" value="Abhydrolase_3"/>
    <property type="match status" value="1"/>
</dbReference>
<evidence type="ECO:0000313" key="3">
    <source>
        <dbReference type="EMBL" id="RCG31438.1"/>
    </source>
</evidence>
<accession>A0A367FM19</accession>
<keyword evidence="1 3" id="KW-0378">Hydrolase</keyword>
<sequence length="233" mass="24913">MSPWRDLAYGPAEAERIQFFPAKSPGAPLLVFVHGGYWQELSEADSAFPAPGLVARGAAYAALGYGLAPRYRLDEIVDMARRGVRWLRRNAADLGVDERRIVLAGHSAGAQLVAMCLDSEPVSAAVLLSGLYELEPLLHTSIGPAIRLTAEEAERNSPVRTLRPGMPPVLAVRGAGEPIGFADQQDRLVAVARANGLDVTEMVLPGRHHFDLPMGIGDPADPLGREVLALLGV</sequence>
<comment type="caution">
    <text evidence="3">The sequence shown here is derived from an EMBL/GenBank/DDBJ whole genome shotgun (WGS) entry which is preliminary data.</text>
</comment>
<dbReference type="AlphaFoldDB" id="A0A367FM19"/>
<dbReference type="EMBL" id="QOIL01000005">
    <property type="protein sequence ID" value="RCG31438.1"/>
    <property type="molecule type" value="Genomic_DNA"/>
</dbReference>
<evidence type="ECO:0000313" key="4">
    <source>
        <dbReference type="Proteomes" id="UP000253094"/>
    </source>
</evidence>
<gene>
    <name evidence="3" type="ORF">DQ384_10270</name>
</gene>
<dbReference type="Gene3D" id="3.40.50.1820">
    <property type="entry name" value="alpha/beta hydrolase"/>
    <property type="match status" value="1"/>
</dbReference>
<reference evidence="3 4" key="1">
    <citation type="submission" date="2018-06" db="EMBL/GenBank/DDBJ databases">
        <title>Sphaerisporangium craniellae sp. nov., isolated from a marine sponge in the South China Sea.</title>
        <authorList>
            <person name="Li L."/>
        </authorList>
    </citation>
    <scope>NUCLEOTIDE SEQUENCE [LARGE SCALE GENOMIC DNA]</scope>
    <source>
        <strain evidence="3 4">CCTCC AA 208026</strain>
    </source>
</reference>
<dbReference type="InterPro" id="IPR029058">
    <property type="entry name" value="AB_hydrolase_fold"/>
</dbReference>
<dbReference type="PANTHER" id="PTHR48081">
    <property type="entry name" value="AB HYDROLASE SUPERFAMILY PROTEIN C4A8.06C"/>
    <property type="match status" value="1"/>
</dbReference>